<dbReference type="InterPro" id="IPR012495">
    <property type="entry name" value="TadE-like_dom"/>
</dbReference>
<protein>
    <submittedName>
        <fullName evidence="3">Flp pilus assembly protein TadG</fullName>
    </submittedName>
</protein>
<proteinExistence type="predicted"/>
<name>A0A1G4U5P6_9HYPH</name>
<reference evidence="3 4" key="1">
    <citation type="submission" date="2016-10" db="EMBL/GenBank/DDBJ databases">
        <authorList>
            <person name="de Groot N.N."/>
        </authorList>
    </citation>
    <scope>NUCLEOTIDE SEQUENCE [LARGE SCALE GENOMIC DNA]</scope>
    <source>
        <strain evidence="3 4">CGMCC 1.3401</strain>
    </source>
</reference>
<evidence type="ECO:0000256" key="1">
    <source>
        <dbReference type="SAM" id="Phobius"/>
    </source>
</evidence>
<sequence length="198" mass="21330">MSNPTPTPPALLSRKLSSIFREFLRNRNGASAIEFVLVFPIMVVLLAGTVDLGQALLVSRKMNQIAATVGDMVSQKATWKDDDVNAIIAGAATIIEPFDTRDLTIQLAIVDIDSDLVASVDWAEAYNSVALSKGAPSPVVIPPEIASAGVQLIAVNATYRLTTPFSGLLQIITGIDSYHYSKNYIMRPRIQDSVALKT</sequence>
<feature type="transmembrane region" description="Helical" evidence="1">
    <location>
        <begin position="32"/>
        <end position="52"/>
    </location>
</feature>
<keyword evidence="1" id="KW-0472">Membrane</keyword>
<dbReference type="RefSeq" id="WP_092588523.1">
    <property type="nucleotide sequence ID" value="NZ_FMTM01000018.1"/>
</dbReference>
<dbReference type="AlphaFoldDB" id="A0A1G4U5P6"/>
<accession>A0A1G4U5P6</accession>
<evidence type="ECO:0000259" key="2">
    <source>
        <dbReference type="Pfam" id="PF07811"/>
    </source>
</evidence>
<dbReference type="Proteomes" id="UP000199542">
    <property type="component" value="Unassembled WGS sequence"/>
</dbReference>
<keyword evidence="1" id="KW-0812">Transmembrane</keyword>
<dbReference type="EMBL" id="FMTM01000018">
    <property type="protein sequence ID" value="SCW88907.1"/>
    <property type="molecule type" value="Genomic_DNA"/>
</dbReference>
<evidence type="ECO:0000313" key="4">
    <source>
        <dbReference type="Proteomes" id="UP000199542"/>
    </source>
</evidence>
<organism evidence="3 4">
    <name type="scientific">Rhizobium mongolense subsp. loessense</name>
    <dbReference type="NCBI Taxonomy" id="158890"/>
    <lineage>
        <taxon>Bacteria</taxon>
        <taxon>Pseudomonadati</taxon>
        <taxon>Pseudomonadota</taxon>
        <taxon>Alphaproteobacteria</taxon>
        <taxon>Hyphomicrobiales</taxon>
        <taxon>Rhizobiaceae</taxon>
        <taxon>Rhizobium/Agrobacterium group</taxon>
        <taxon>Rhizobium</taxon>
    </lineage>
</organism>
<evidence type="ECO:0000313" key="3">
    <source>
        <dbReference type="EMBL" id="SCW88907.1"/>
    </source>
</evidence>
<keyword evidence="1" id="KW-1133">Transmembrane helix</keyword>
<dbReference type="Pfam" id="PF07811">
    <property type="entry name" value="TadE"/>
    <property type="match status" value="1"/>
</dbReference>
<gene>
    <name evidence="3" type="ORF">SAMN02927900_06163</name>
</gene>
<feature type="domain" description="TadE-like" evidence="2">
    <location>
        <begin position="29"/>
        <end position="67"/>
    </location>
</feature>